<gene>
    <name evidence="1" type="ORF">Fcan01_17942</name>
</gene>
<dbReference type="EMBL" id="LNIX01000013">
    <property type="protein sequence ID" value="OXA47313.1"/>
    <property type="molecule type" value="Genomic_DNA"/>
</dbReference>
<dbReference type="OrthoDB" id="10257471at2759"/>
<dbReference type="AlphaFoldDB" id="A0A226DQ23"/>
<name>A0A226DQ23_FOLCA</name>
<proteinExistence type="predicted"/>
<accession>A0A226DQ23</accession>
<protein>
    <recommendedName>
        <fullName evidence="3">F-box domain-containing protein</fullName>
    </recommendedName>
</protein>
<dbReference type="InterPro" id="IPR036047">
    <property type="entry name" value="F-box-like_dom_sf"/>
</dbReference>
<evidence type="ECO:0000313" key="2">
    <source>
        <dbReference type="Proteomes" id="UP000198287"/>
    </source>
</evidence>
<organism evidence="1 2">
    <name type="scientific">Folsomia candida</name>
    <name type="common">Springtail</name>
    <dbReference type="NCBI Taxonomy" id="158441"/>
    <lineage>
        <taxon>Eukaryota</taxon>
        <taxon>Metazoa</taxon>
        <taxon>Ecdysozoa</taxon>
        <taxon>Arthropoda</taxon>
        <taxon>Hexapoda</taxon>
        <taxon>Collembola</taxon>
        <taxon>Entomobryomorpha</taxon>
        <taxon>Isotomoidea</taxon>
        <taxon>Isotomidae</taxon>
        <taxon>Proisotominae</taxon>
        <taxon>Folsomia</taxon>
    </lineage>
</organism>
<reference evidence="1 2" key="1">
    <citation type="submission" date="2015-12" db="EMBL/GenBank/DDBJ databases">
        <title>The genome of Folsomia candida.</title>
        <authorList>
            <person name="Faddeeva A."/>
            <person name="Derks M.F."/>
            <person name="Anvar Y."/>
            <person name="Smit S."/>
            <person name="Van Straalen N."/>
            <person name="Roelofs D."/>
        </authorList>
    </citation>
    <scope>NUCLEOTIDE SEQUENCE [LARGE SCALE GENOMIC DNA]</scope>
    <source>
        <strain evidence="1 2">VU population</strain>
        <tissue evidence="1">Whole body</tissue>
    </source>
</reference>
<comment type="caution">
    <text evidence="1">The sequence shown here is derived from an EMBL/GenBank/DDBJ whole genome shotgun (WGS) entry which is preliminary data.</text>
</comment>
<dbReference type="SUPFAM" id="SSF81383">
    <property type="entry name" value="F-box domain"/>
    <property type="match status" value="1"/>
</dbReference>
<sequence length="770" mass="88003">MDNKSARHNMLKALQNPLILDHILSQLELHDLKTSPLVCHEWNHVAASLLRRRASLNIHRILYETSSLDQMILVNDKLKRRLLILDSFPLYKPTYRPINVSTPRVHYFPNNPNTPQVTKFLEAQKKLVITFLEGIASLKSTNIQQVSIVILRNLVILRYVDEIEGYPKLPIQANLTSIKFTAYPLRPAESFHVFGIFFQLLVDSAPNLSCLDISGTLYPNLGESKKLKVLELRFEQCYHGSTELNLTNLTRVLGQVKDSLTELKFHYVGTNNFNVAMVWLAFCQFGHVSDPSVHMGYEDAQRAFFAKMSKDRSTPGLEYVLRPPEAGVRSFFWRPEYAEAGVRVASRRPESTLLLLCVNSPHCGLKRLVNNEVAKSSGKELMAGAMKKTKYEGENLEVPVMSELYSLTIPCIDSFQIPNFFNEKHLPKLKNLRITKNNLKEWNFLAHLNLWQRHRGVQYILVEPGYRPCTSIEFSRKIVQLFPAVKKFNFTISLPAEDFVHMVNPILAPFKMWDLREVTVFMDRAEENSMLVEFLKNIANWKGVKSAQFRFSDRTFHDLSTWMNDIIFHRRGFKSVQISQMLGRCIGYFAYSGLRLATRTPASAYSGWPRVLRRPRTPAGHAYSGVRVLRPPEKVAYSGLRRPEYVLQARNSPIYAIGNFAYSGLRTPASGPPCVLRPPAGHVYSGLRVLRPPEKAAYSGLRRPEYVLQARSTPIYGVHTLEKSDGRPVAWSTRGFYRKMVTSVEKQNLRTSAPLEVLEPAMFSILSRKS</sequence>
<evidence type="ECO:0000313" key="1">
    <source>
        <dbReference type="EMBL" id="OXA47313.1"/>
    </source>
</evidence>
<dbReference type="Proteomes" id="UP000198287">
    <property type="component" value="Unassembled WGS sequence"/>
</dbReference>
<keyword evidence="2" id="KW-1185">Reference proteome</keyword>
<evidence type="ECO:0008006" key="3">
    <source>
        <dbReference type="Google" id="ProtNLM"/>
    </source>
</evidence>